<organism evidence="1 2">
    <name type="scientific">Dendrolimus kikuchii</name>
    <dbReference type="NCBI Taxonomy" id="765133"/>
    <lineage>
        <taxon>Eukaryota</taxon>
        <taxon>Metazoa</taxon>
        <taxon>Ecdysozoa</taxon>
        <taxon>Arthropoda</taxon>
        <taxon>Hexapoda</taxon>
        <taxon>Insecta</taxon>
        <taxon>Pterygota</taxon>
        <taxon>Neoptera</taxon>
        <taxon>Endopterygota</taxon>
        <taxon>Lepidoptera</taxon>
        <taxon>Glossata</taxon>
        <taxon>Ditrysia</taxon>
        <taxon>Bombycoidea</taxon>
        <taxon>Lasiocampidae</taxon>
        <taxon>Dendrolimus</taxon>
    </lineage>
</organism>
<accession>A0ACC1CQK5</accession>
<name>A0ACC1CQK5_9NEOP</name>
<reference evidence="1 2" key="1">
    <citation type="journal article" date="2021" name="Front. Genet.">
        <title>Chromosome-Level Genome Assembly Reveals Significant Gene Expansion in the Toll and IMD Signaling Pathways of Dendrolimus kikuchii.</title>
        <authorList>
            <person name="Zhou J."/>
            <person name="Wu P."/>
            <person name="Xiong Z."/>
            <person name="Liu N."/>
            <person name="Zhao N."/>
            <person name="Ji M."/>
            <person name="Qiu Y."/>
            <person name="Yang B."/>
        </authorList>
    </citation>
    <scope>NUCLEOTIDE SEQUENCE [LARGE SCALE GENOMIC DNA]</scope>
    <source>
        <strain evidence="1">Ann1</strain>
    </source>
</reference>
<dbReference type="Proteomes" id="UP000824533">
    <property type="component" value="Linkage Group LG18"/>
</dbReference>
<evidence type="ECO:0000313" key="1">
    <source>
        <dbReference type="EMBL" id="KAJ0173909.1"/>
    </source>
</evidence>
<evidence type="ECO:0000313" key="2">
    <source>
        <dbReference type="Proteomes" id="UP000824533"/>
    </source>
</evidence>
<keyword evidence="2" id="KW-1185">Reference proteome</keyword>
<proteinExistence type="predicted"/>
<gene>
    <name evidence="1" type="ORF">K1T71_010055</name>
</gene>
<protein>
    <submittedName>
        <fullName evidence="1">Uncharacterized protein</fullName>
    </submittedName>
</protein>
<dbReference type="EMBL" id="CM034404">
    <property type="protein sequence ID" value="KAJ0173909.1"/>
    <property type="molecule type" value="Genomic_DNA"/>
</dbReference>
<comment type="caution">
    <text evidence="1">The sequence shown here is derived from an EMBL/GenBank/DDBJ whole genome shotgun (WGS) entry which is preliminary data.</text>
</comment>
<sequence>MLPLMFILTRSSPTVFNTRITEFNQNLLESSCPYIAYPTSIDLDDSNPYCRDILNLLENRNDFENSERELHNIKISEINNKTYLHLFTKVHHYDSVTYRDIFAVLKEVLNKQTEQYHRIIPIYQASYYIHFLITLITDISISGAYRPAFNNRVDASHGGTTPHRSHGLGLSFNDVLVFTRPLEGHQFLEHATGAETCYVPGAKSARRLDVAESTHRSIRDVALLSFVRPILSKAAL</sequence>